<sequence length="122" mass="14003">MEDRLRNETGELLGEGRFVARDQGLDYNEEGMLTLGAHRGATHQAYRYDFPVPGRATVHFTDGRFFHDLNLADGIWTCKHRCGEDDYGGEFRALGANAWRVVWCVKGPRKDLLLDSLYRRRA</sequence>
<dbReference type="AlphaFoldDB" id="A0A967C335"/>
<reference evidence="2" key="1">
    <citation type="submission" date="2020-03" db="EMBL/GenBank/DDBJ databases">
        <title>Genome of Pelagibius litoralis DSM 21314T.</title>
        <authorList>
            <person name="Wang G."/>
        </authorList>
    </citation>
    <scope>NUCLEOTIDE SEQUENCE</scope>
    <source>
        <strain evidence="2">DSM 21314</strain>
    </source>
</reference>
<evidence type="ECO:0000313" key="2">
    <source>
        <dbReference type="EMBL" id="NIA67525.1"/>
    </source>
</evidence>
<dbReference type="Pfam" id="PF19834">
    <property type="entry name" value="DUF6314"/>
    <property type="match status" value="1"/>
</dbReference>
<dbReference type="InterPro" id="IPR045632">
    <property type="entry name" value="DUF6314"/>
</dbReference>
<keyword evidence="3" id="KW-1185">Reference proteome</keyword>
<accession>A0A967C335</accession>
<evidence type="ECO:0000313" key="3">
    <source>
        <dbReference type="Proteomes" id="UP000761264"/>
    </source>
</evidence>
<gene>
    <name evidence="2" type="ORF">HBA54_02875</name>
</gene>
<feature type="domain" description="DUF6314" evidence="1">
    <location>
        <begin position="2"/>
        <end position="120"/>
    </location>
</feature>
<evidence type="ECO:0000259" key="1">
    <source>
        <dbReference type="Pfam" id="PF19834"/>
    </source>
</evidence>
<dbReference type="Proteomes" id="UP000761264">
    <property type="component" value="Unassembled WGS sequence"/>
</dbReference>
<dbReference type="EMBL" id="JAAQPH010000002">
    <property type="protein sequence ID" value="NIA67525.1"/>
    <property type="molecule type" value="Genomic_DNA"/>
</dbReference>
<protein>
    <recommendedName>
        <fullName evidence="1">DUF6314 domain-containing protein</fullName>
    </recommendedName>
</protein>
<proteinExistence type="predicted"/>
<name>A0A967C335_9PROT</name>
<organism evidence="2 3">
    <name type="scientific">Pelagibius litoralis</name>
    <dbReference type="NCBI Taxonomy" id="374515"/>
    <lineage>
        <taxon>Bacteria</taxon>
        <taxon>Pseudomonadati</taxon>
        <taxon>Pseudomonadota</taxon>
        <taxon>Alphaproteobacteria</taxon>
        <taxon>Rhodospirillales</taxon>
        <taxon>Rhodovibrionaceae</taxon>
        <taxon>Pelagibius</taxon>
    </lineage>
</organism>
<comment type="caution">
    <text evidence="2">The sequence shown here is derived from an EMBL/GenBank/DDBJ whole genome shotgun (WGS) entry which is preliminary data.</text>
</comment>